<evidence type="ECO:0000313" key="2">
    <source>
        <dbReference type="Proteomes" id="UP000887565"/>
    </source>
</evidence>
<evidence type="ECO:0000256" key="1">
    <source>
        <dbReference type="SAM" id="MobiDB-lite"/>
    </source>
</evidence>
<reference evidence="3" key="1">
    <citation type="submission" date="2022-11" db="UniProtKB">
        <authorList>
            <consortium name="WormBaseParasite"/>
        </authorList>
    </citation>
    <scope>IDENTIFICATION</scope>
</reference>
<protein>
    <submittedName>
        <fullName evidence="3">Uncharacterized protein</fullName>
    </submittedName>
</protein>
<name>A0A915JGW1_ROMCU</name>
<dbReference type="WBParaSite" id="nRc.2.0.1.t25098-RA">
    <property type="protein sequence ID" value="nRc.2.0.1.t25098-RA"/>
    <property type="gene ID" value="nRc.2.0.1.g25098"/>
</dbReference>
<feature type="region of interest" description="Disordered" evidence="1">
    <location>
        <begin position="71"/>
        <end position="108"/>
    </location>
</feature>
<dbReference type="Proteomes" id="UP000887565">
    <property type="component" value="Unplaced"/>
</dbReference>
<sequence>KPKLVNVREDKGLVHQKSWREKLHAALRFGGHVALGGFYGTGRRRLIASRSFRLSTRNSRLSARRIARLTAGAAGSRPAQRRSLQTAPFSAPDHHQDYAASDDNHNEQ</sequence>
<dbReference type="AlphaFoldDB" id="A0A915JGW1"/>
<organism evidence="2 3">
    <name type="scientific">Romanomermis culicivorax</name>
    <name type="common">Nematode worm</name>
    <dbReference type="NCBI Taxonomy" id="13658"/>
    <lineage>
        <taxon>Eukaryota</taxon>
        <taxon>Metazoa</taxon>
        <taxon>Ecdysozoa</taxon>
        <taxon>Nematoda</taxon>
        <taxon>Enoplea</taxon>
        <taxon>Dorylaimia</taxon>
        <taxon>Mermithida</taxon>
        <taxon>Mermithoidea</taxon>
        <taxon>Mermithidae</taxon>
        <taxon>Romanomermis</taxon>
    </lineage>
</organism>
<feature type="compositionally biased region" description="Basic and acidic residues" evidence="1">
    <location>
        <begin position="92"/>
        <end position="108"/>
    </location>
</feature>
<evidence type="ECO:0000313" key="3">
    <source>
        <dbReference type="WBParaSite" id="nRc.2.0.1.t25098-RA"/>
    </source>
</evidence>
<accession>A0A915JGW1</accession>
<proteinExistence type="predicted"/>
<keyword evidence="2" id="KW-1185">Reference proteome</keyword>